<organism evidence="8">
    <name type="scientific">Auxenochlorella protothecoides</name>
    <name type="common">Green microalga</name>
    <name type="synonym">Chlorella protothecoides</name>
    <dbReference type="NCBI Taxonomy" id="3075"/>
    <lineage>
        <taxon>Eukaryota</taxon>
        <taxon>Viridiplantae</taxon>
        <taxon>Chlorophyta</taxon>
        <taxon>core chlorophytes</taxon>
        <taxon>Trebouxiophyceae</taxon>
        <taxon>Chlorellales</taxon>
        <taxon>Chlorellaceae</taxon>
        <taxon>Auxenochlorella</taxon>
    </lineage>
</organism>
<feature type="active site" evidence="3">
    <location>
        <position position="132"/>
    </location>
</feature>
<dbReference type="InterPro" id="IPR036430">
    <property type="entry name" value="RNase_T2-like_sf"/>
</dbReference>
<dbReference type="InterPro" id="IPR018188">
    <property type="entry name" value="RNase_T2_His_AS_1"/>
</dbReference>
<evidence type="ECO:0000313" key="8">
    <source>
        <dbReference type="EMBL" id="JAT74788.1"/>
    </source>
</evidence>
<dbReference type="InterPro" id="IPR033697">
    <property type="entry name" value="Ribonuclease_T2_eukaryotic"/>
</dbReference>
<keyword evidence="2" id="KW-1015">Disulfide bond</keyword>
<evidence type="ECO:0000256" key="7">
    <source>
        <dbReference type="SAM" id="SignalP"/>
    </source>
</evidence>
<name>A0A1D2A6M1_AUXPR</name>
<proteinExistence type="inferred from homology"/>
<protein>
    <submittedName>
        <fullName evidence="8">Uncharacterized protein</fullName>
    </submittedName>
</protein>
<evidence type="ECO:0000256" key="5">
    <source>
        <dbReference type="SAM" id="MobiDB-lite"/>
    </source>
</evidence>
<feature type="region of interest" description="Disordered" evidence="5">
    <location>
        <begin position="250"/>
        <end position="283"/>
    </location>
</feature>
<dbReference type="GO" id="GO:0006401">
    <property type="term" value="P:RNA catabolic process"/>
    <property type="evidence" value="ECO:0007669"/>
    <property type="project" value="UniProtKB-ARBA"/>
</dbReference>
<feature type="transmembrane region" description="Helical" evidence="6">
    <location>
        <begin position="287"/>
        <end position="307"/>
    </location>
</feature>
<dbReference type="CDD" id="cd01061">
    <property type="entry name" value="RNase_T2_euk"/>
    <property type="match status" value="1"/>
</dbReference>
<dbReference type="PROSITE" id="PS00531">
    <property type="entry name" value="RNASE_T2_2"/>
    <property type="match status" value="1"/>
</dbReference>
<evidence type="ECO:0000256" key="2">
    <source>
        <dbReference type="ARBA" id="ARBA00023157"/>
    </source>
</evidence>
<dbReference type="GO" id="GO:0033897">
    <property type="term" value="F:ribonuclease T2 activity"/>
    <property type="evidence" value="ECO:0007669"/>
    <property type="project" value="InterPro"/>
</dbReference>
<dbReference type="PANTHER" id="PTHR11240">
    <property type="entry name" value="RIBONUCLEASE T2"/>
    <property type="match status" value="1"/>
</dbReference>
<feature type="active site" evidence="3">
    <location>
        <position position="79"/>
    </location>
</feature>
<sequence>KLKIMPANSVDKAARHSSCFYRRMMLALLVCALCLLTGASGEALPSPGFDLLLLVRSYPPGFCSHQHCHTPASSSFTIHGLWPEYKTGGWPQFCGAHTTHQAAGPPTPAQNCLWPSLIGPSPGFWEHEWAKHGTCAAPLLGNRTAFVATVLELHEKYNLDVALGNAGVLPSSSGDYAAEDLQEAVRAAYGAAPLLSCTAGTLVEVWMCLDLELRVMDCPPAVRPGPKCGADVRLPRGAEVPPRCRPFSPPWGAALPGARKGGDGARDGGGGGGDGDDGGEQGDRPSWRVAAVLLLVLALAYVAMYGVQRLMAERVEAEEPLLLVGRGWQQGGRADP</sequence>
<feature type="chain" id="PRO_5008901404" evidence="7">
    <location>
        <begin position="42"/>
        <end position="336"/>
    </location>
</feature>
<evidence type="ECO:0000256" key="4">
    <source>
        <dbReference type="RuleBase" id="RU004328"/>
    </source>
</evidence>
<accession>A0A1D2A6M1</accession>
<comment type="similarity">
    <text evidence="1 4">Belongs to the RNase T2 family.</text>
</comment>
<evidence type="ECO:0000256" key="1">
    <source>
        <dbReference type="ARBA" id="ARBA00007469"/>
    </source>
</evidence>
<gene>
    <name evidence="8" type="ORF">g.14151</name>
</gene>
<dbReference type="PANTHER" id="PTHR11240:SF22">
    <property type="entry name" value="RIBONUCLEASE T2"/>
    <property type="match status" value="1"/>
</dbReference>
<feature type="active site" evidence="3">
    <location>
        <position position="128"/>
    </location>
</feature>
<reference evidence="8" key="1">
    <citation type="submission" date="2015-08" db="EMBL/GenBank/DDBJ databases">
        <authorList>
            <person name="Babu N.S."/>
            <person name="Beckwith C.J."/>
            <person name="Beseler K.G."/>
            <person name="Brison A."/>
            <person name="Carone J.V."/>
            <person name="Caskin T.P."/>
            <person name="Diamond M."/>
            <person name="Durham M.E."/>
            <person name="Foxe J.M."/>
            <person name="Go M."/>
            <person name="Henderson B.A."/>
            <person name="Jones I.B."/>
            <person name="McGettigan J.A."/>
            <person name="Micheletti S.J."/>
            <person name="Nasrallah M.E."/>
            <person name="Ortiz D."/>
            <person name="Piller C.R."/>
            <person name="Privatt S.R."/>
            <person name="Schneider S.L."/>
            <person name="Sharp S."/>
            <person name="Smith T.C."/>
            <person name="Stanton J.D."/>
            <person name="Ullery H.E."/>
            <person name="Wilson R.J."/>
            <person name="Serrano M.G."/>
            <person name="Buck G."/>
            <person name="Lee V."/>
            <person name="Wang Y."/>
            <person name="Carvalho R."/>
            <person name="Voegtly L."/>
            <person name="Shi R."/>
            <person name="Duckworth R."/>
            <person name="Johnson A."/>
            <person name="Loviza R."/>
            <person name="Walstead R."/>
            <person name="Shah Z."/>
            <person name="Kiflezghi M."/>
            <person name="Wade K."/>
            <person name="Ball S.L."/>
            <person name="Bradley K.W."/>
            <person name="Asai D.J."/>
            <person name="Bowman C.A."/>
            <person name="Russell D.A."/>
            <person name="Pope W.H."/>
            <person name="Jacobs-Sera D."/>
            <person name="Hendrix R.W."/>
            <person name="Hatfull G.F."/>
        </authorList>
    </citation>
    <scope>NUCLEOTIDE SEQUENCE</scope>
</reference>
<evidence type="ECO:0000256" key="6">
    <source>
        <dbReference type="SAM" id="Phobius"/>
    </source>
</evidence>
<dbReference type="InterPro" id="IPR001568">
    <property type="entry name" value="RNase_T2-like"/>
</dbReference>
<keyword evidence="6" id="KW-0472">Membrane</keyword>
<dbReference type="EMBL" id="GDKF01003834">
    <property type="protein sequence ID" value="JAT74788.1"/>
    <property type="molecule type" value="Transcribed_RNA"/>
</dbReference>
<keyword evidence="6" id="KW-1133">Transmembrane helix</keyword>
<dbReference type="AlphaFoldDB" id="A0A1D2A6M1"/>
<dbReference type="Gene3D" id="3.90.730.10">
    <property type="entry name" value="Ribonuclease T2-like"/>
    <property type="match status" value="1"/>
</dbReference>
<keyword evidence="6" id="KW-0812">Transmembrane</keyword>
<keyword evidence="7" id="KW-0732">Signal</keyword>
<dbReference type="Pfam" id="PF00445">
    <property type="entry name" value="Ribonuclease_T2"/>
    <property type="match status" value="1"/>
</dbReference>
<feature type="signal peptide" evidence="7">
    <location>
        <begin position="1"/>
        <end position="41"/>
    </location>
</feature>
<evidence type="ECO:0000256" key="3">
    <source>
        <dbReference type="PIRSR" id="PIRSR633697-1"/>
    </source>
</evidence>
<dbReference type="InterPro" id="IPR033130">
    <property type="entry name" value="RNase_T2_His_AS_2"/>
</dbReference>
<dbReference type="GO" id="GO:0003723">
    <property type="term" value="F:RNA binding"/>
    <property type="evidence" value="ECO:0007669"/>
    <property type="project" value="InterPro"/>
</dbReference>
<dbReference type="PROSITE" id="PS00530">
    <property type="entry name" value="RNASE_T2_1"/>
    <property type="match status" value="1"/>
</dbReference>
<feature type="non-terminal residue" evidence="8">
    <location>
        <position position="1"/>
    </location>
</feature>
<dbReference type="SUPFAM" id="SSF55895">
    <property type="entry name" value="Ribonuclease Rh-like"/>
    <property type="match status" value="1"/>
</dbReference>